<evidence type="ECO:0000313" key="2">
    <source>
        <dbReference type="Proteomes" id="UP001056035"/>
    </source>
</evidence>
<proteinExistence type="predicted"/>
<organism evidence="1 2">
    <name type="scientific">Paraconexibacter antarcticus</name>
    <dbReference type="NCBI Taxonomy" id="2949664"/>
    <lineage>
        <taxon>Bacteria</taxon>
        <taxon>Bacillati</taxon>
        <taxon>Actinomycetota</taxon>
        <taxon>Thermoleophilia</taxon>
        <taxon>Solirubrobacterales</taxon>
        <taxon>Paraconexibacteraceae</taxon>
        <taxon>Paraconexibacter</taxon>
    </lineage>
</organism>
<dbReference type="RefSeq" id="WP_254571572.1">
    <property type="nucleotide sequence ID" value="NZ_CP098502.1"/>
</dbReference>
<sequence>MATHPTPTTEPPTSVTELARAMQARNAPRRAEVERRVASLRRIAERLRAAGR</sequence>
<accession>A0ABY5DTG3</accession>
<dbReference type="Proteomes" id="UP001056035">
    <property type="component" value="Chromosome"/>
</dbReference>
<keyword evidence="2" id="KW-1185">Reference proteome</keyword>
<name>A0ABY5DTG3_9ACTN</name>
<evidence type="ECO:0000313" key="1">
    <source>
        <dbReference type="EMBL" id="UTI64879.1"/>
    </source>
</evidence>
<reference evidence="1 2" key="1">
    <citation type="submission" date="2022-06" db="EMBL/GenBank/DDBJ databases">
        <title>Paraconexibacter antarcticus.</title>
        <authorList>
            <person name="Kim C.S."/>
        </authorList>
    </citation>
    <scope>NUCLEOTIDE SEQUENCE [LARGE SCALE GENOMIC DNA]</scope>
    <source>
        <strain evidence="1 2">02-257</strain>
    </source>
</reference>
<protein>
    <submittedName>
        <fullName evidence="1">Uncharacterized protein</fullName>
    </submittedName>
</protein>
<dbReference type="EMBL" id="CP098502">
    <property type="protein sequence ID" value="UTI64879.1"/>
    <property type="molecule type" value="Genomic_DNA"/>
</dbReference>
<gene>
    <name evidence="1" type="ORF">NBH00_01415</name>
</gene>